<dbReference type="InterPro" id="IPR028994">
    <property type="entry name" value="Integrin_alpha_N"/>
</dbReference>
<proteinExistence type="predicted"/>
<keyword evidence="1 2" id="KW-0732">Signal</keyword>
<protein>
    <submittedName>
        <fullName evidence="3">Uncharacterized protein</fullName>
    </submittedName>
</protein>
<feature type="signal peptide" evidence="2">
    <location>
        <begin position="1"/>
        <end position="25"/>
    </location>
</feature>
<keyword evidence="4" id="KW-1185">Reference proteome</keyword>
<dbReference type="SUPFAM" id="SSF50965">
    <property type="entry name" value="Galactose oxidase, central domain"/>
    <property type="match status" value="1"/>
</dbReference>
<dbReference type="Gene3D" id="2.130.10.130">
    <property type="entry name" value="Integrin alpha, N-terminal"/>
    <property type="match status" value="1"/>
</dbReference>
<dbReference type="OrthoDB" id="964745at2"/>
<name>A0A2H3P3H5_9BACT</name>
<gene>
    <name evidence="3" type="ORF">CRI93_10890</name>
</gene>
<feature type="chain" id="PRO_5013547648" evidence="2">
    <location>
        <begin position="26"/>
        <end position="398"/>
    </location>
</feature>
<evidence type="ECO:0000313" key="3">
    <source>
        <dbReference type="EMBL" id="PEN05982.1"/>
    </source>
</evidence>
<dbReference type="AlphaFoldDB" id="A0A2H3P3H5"/>
<accession>A0A2H3P3H5</accession>
<organism evidence="3 4">
    <name type="scientific">Longimonas halophila</name>
    <dbReference type="NCBI Taxonomy" id="1469170"/>
    <lineage>
        <taxon>Bacteria</taxon>
        <taxon>Pseudomonadati</taxon>
        <taxon>Rhodothermota</taxon>
        <taxon>Rhodothermia</taxon>
        <taxon>Rhodothermales</taxon>
        <taxon>Salisaetaceae</taxon>
        <taxon>Longimonas</taxon>
    </lineage>
</organism>
<dbReference type="PANTHER" id="PTHR36220:SF1">
    <property type="entry name" value="GAMMA TUBULIN COMPLEX COMPONENT C-TERMINAL DOMAIN-CONTAINING PROTEIN"/>
    <property type="match status" value="1"/>
</dbReference>
<evidence type="ECO:0000313" key="4">
    <source>
        <dbReference type="Proteomes" id="UP000221024"/>
    </source>
</evidence>
<comment type="caution">
    <text evidence="3">The sequence shown here is derived from an EMBL/GenBank/DDBJ whole genome shotgun (WGS) entry which is preliminary data.</text>
</comment>
<dbReference type="Pfam" id="PF14312">
    <property type="entry name" value="FG-GAP_2"/>
    <property type="match status" value="2"/>
</dbReference>
<dbReference type="InterPro" id="IPR013517">
    <property type="entry name" value="FG-GAP"/>
</dbReference>
<evidence type="ECO:0000256" key="1">
    <source>
        <dbReference type="ARBA" id="ARBA00022729"/>
    </source>
</evidence>
<reference evidence="3 4" key="1">
    <citation type="submission" date="2017-10" db="EMBL/GenBank/DDBJ databases">
        <title>Draft genome of Longimonas halophila.</title>
        <authorList>
            <person name="Goh K.M."/>
            <person name="Shamsir M.S."/>
            <person name="Lim S.W."/>
        </authorList>
    </citation>
    <scope>NUCLEOTIDE SEQUENCE [LARGE SCALE GENOMIC DNA]</scope>
    <source>
        <strain evidence="3 4">KCTC 42399</strain>
    </source>
</reference>
<sequence>MFRMHLQRVALLVIVLSLHAGPPLAAQITTLAPPDSVDARSFGTALALDGNRAIVGAPGEDVCGPQSGAAYIYERDPEWGQWTATARLTPEPCRENAFFGSAVDIRGSRVLISASSEFFATPESNAAFVFEQTTDTTWAQTATLTGDLDQQEGPFGADLVLTDTRAFVSTTGDFQGQFGGAVYVFRYDAQADTWGREARLTSANGSGPGRLGGQLEATNTRIVAAAPTYFERTPGSVYVFERDAEARWHATTVLTGFDDFFIPLSLDNDQLLVGERRAGDDESGQATLYTRAEAGAWTEGTTLVPRRPFADGAFGSAVAVHGPWALVTGYDEQLQQDVNIDRVVYVFRRNDAGTWQQHTIIDVGRVGFGTALDLDQDIALVSWVGAQGNGLVYAVTLQ</sequence>
<evidence type="ECO:0000256" key="2">
    <source>
        <dbReference type="SAM" id="SignalP"/>
    </source>
</evidence>
<dbReference type="EMBL" id="PDEP01000010">
    <property type="protein sequence ID" value="PEN05982.1"/>
    <property type="molecule type" value="Genomic_DNA"/>
</dbReference>
<dbReference type="InterPro" id="IPR011043">
    <property type="entry name" value="Gal_Oxase/kelch_b-propeller"/>
</dbReference>
<dbReference type="PANTHER" id="PTHR36220">
    <property type="entry name" value="UNNAMED PRODUCT"/>
    <property type="match status" value="1"/>
</dbReference>
<dbReference type="Proteomes" id="UP000221024">
    <property type="component" value="Unassembled WGS sequence"/>
</dbReference>